<dbReference type="InterPro" id="IPR002060">
    <property type="entry name" value="Squ/phyt_synthse"/>
</dbReference>
<accession>A0A160JEW6</accession>
<dbReference type="KEGG" id="ahu:A6A40_05005"/>
<dbReference type="SUPFAM" id="SSF48576">
    <property type="entry name" value="Terpenoid synthases"/>
    <property type="match status" value="1"/>
</dbReference>
<feature type="region of interest" description="Disordered" evidence="1">
    <location>
        <begin position="1"/>
        <end position="23"/>
    </location>
</feature>
<dbReference type="Proteomes" id="UP000077405">
    <property type="component" value="Chromosome"/>
</dbReference>
<dbReference type="InterPro" id="IPR044843">
    <property type="entry name" value="Trans_IPPS_bact-type"/>
</dbReference>
<dbReference type="SFLD" id="SFLDS00005">
    <property type="entry name" value="Isoprenoid_Synthase_Type_I"/>
    <property type="match status" value="1"/>
</dbReference>
<name>A0A160JEW6_9PROT</name>
<dbReference type="OrthoDB" id="9807580at2"/>
<organism evidence="2 3">
    <name type="scientific">Azospirillum humicireducens</name>
    <dbReference type="NCBI Taxonomy" id="1226968"/>
    <lineage>
        <taxon>Bacteria</taxon>
        <taxon>Pseudomonadati</taxon>
        <taxon>Pseudomonadota</taxon>
        <taxon>Alphaproteobacteria</taxon>
        <taxon>Rhodospirillales</taxon>
        <taxon>Azospirillaceae</taxon>
        <taxon>Azospirillum</taxon>
    </lineage>
</organism>
<evidence type="ECO:0000313" key="2">
    <source>
        <dbReference type="EMBL" id="ANC91316.1"/>
    </source>
</evidence>
<keyword evidence="3" id="KW-1185">Reference proteome</keyword>
<dbReference type="RefSeq" id="WP_063634417.1">
    <property type="nucleotide sequence ID" value="NZ_CP015285.1"/>
</dbReference>
<dbReference type="GO" id="GO:0016114">
    <property type="term" value="P:terpenoid biosynthetic process"/>
    <property type="evidence" value="ECO:0007669"/>
    <property type="project" value="UniProtKB-ARBA"/>
</dbReference>
<dbReference type="CDD" id="cd00683">
    <property type="entry name" value="Trans_IPPS_HH"/>
    <property type="match status" value="1"/>
</dbReference>
<dbReference type="GO" id="GO:0051996">
    <property type="term" value="F:squalene synthase [NAD(P)H] activity"/>
    <property type="evidence" value="ECO:0007669"/>
    <property type="project" value="InterPro"/>
</dbReference>
<dbReference type="Pfam" id="PF00494">
    <property type="entry name" value="SQS_PSY"/>
    <property type="match status" value="1"/>
</dbReference>
<dbReference type="SFLD" id="SFLDG01212">
    <property type="entry name" value="Phytoene_synthase_like"/>
    <property type="match status" value="1"/>
</dbReference>
<dbReference type="STRING" id="1226968.A6A40_05005"/>
<reference evidence="2 3" key="1">
    <citation type="journal article" date="2013" name="Int. J. Syst. Evol. Microbiol.">
        <title>Azospirillum humicireducens sp. nov., a nitrogen-fixing bacterium isolated from a microbial fuel cell.</title>
        <authorList>
            <person name="Zhou S."/>
            <person name="Han L."/>
            <person name="Wang Y."/>
            <person name="Yang G."/>
            <person name="Zhuang L."/>
            <person name="Hu P."/>
        </authorList>
    </citation>
    <scope>NUCLEOTIDE SEQUENCE [LARGE SCALE GENOMIC DNA]</scope>
    <source>
        <strain evidence="2 3">SgZ-5</strain>
    </source>
</reference>
<dbReference type="GO" id="GO:0004311">
    <property type="term" value="F:geranylgeranyl diphosphate synthase activity"/>
    <property type="evidence" value="ECO:0007669"/>
    <property type="project" value="InterPro"/>
</dbReference>
<protein>
    <submittedName>
        <fullName evidence="2">Squalene synthase HpnC</fullName>
    </submittedName>
</protein>
<dbReference type="InterPro" id="IPR008949">
    <property type="entry name" value="Isoprenoid_synthase_dom_sf"/>
</dbReference>
<gene>
    <name evidence="2" type="primary">hpnC</name>
    <name evidence="2" type="ORF">A6A40_05005</name>
</gene>
<sequence>MTDFNIAPTKPRKTGPVARKDETGENFPVASRLIPKHLRPHVIAFYRFVRLADDIADDPDLEPETKLAYLEALERALTSGQAKHAYLKPATELRESLQKTGVSDRHARQVLRAFRRDAVGARCHSWSDLLLYCRFSANPVGRFLLELHGEGAAAGPASDALCSALQVLNHLQDVREDWTQLGRCYIPLVWFDDAGISVERLVECESDVRMRAIFDQALEHTDRLLERAAALPGLIQHRGLRMEAAVILSLAESLSRRLKARDPMKTKVKLGTHHKLAAVARGLARSFSAA</sequence>
<dbReference type="InterPro" id="IPR033904">
    <property type="entry name" value="Trans_IPPS_HH"/>
</dbReference>
<dbReference type="SFLD" id="SFLDG01018">
    <property type="entry name" value="Squalene/Phytoene_Synthase_Lik"/>
    <property type="match status" value="1"/>
</dbReference>
<proteinExistence type="predicted"/>
<dbReference type="PANTHER" id="PTHR31480">
    <property type="entry name" value="BIFUNCTIONAL LYCOPENE CYCLASE/PHYTOENE SYNTHASE"/>
    <property type="match status" value="1"/>
</dbReference>
<evidence type="ECO:0000313" key="3">
    <source>
        <dbReference type="Proteomes" id="UP000077405"/>
    </source>
</evidence>
<dbReference type="NCBIfam" id="TIGR03464">
    <property type="entry name" value="HpnC"/>
    <property type="match status" value="1"/>
</dbReference>
<dbReference type="InterPro" id="IPR017827">
    <property type="entry name" value="HSQ_synthase_HpnC"/>
</dbReference>
<dbReference type="EMBL" id="CP015285">
    <property type="protein sequence ID" value="ANC91316.1"/>
    <property type="molecule type" value="Genomic_DNA"/>
</dbReference>
<dbReference type="AlphaFoldDB" id="A0A160JEW6"/>
<evidence type="ECO:0000256" key="1">
    <source>
        <dbReference type="SAM" id="MobiDB-lite"/>
    </source>
</evidence>
<dbReference type="Gene3D" id="1.10.600.10">
    <property type="entry name" value="Farnesyl Diphosphate Synthase"/>
    <property type="match status" value="1"/>
</dbReference>